<feature type="compositionally biased region" description="Pro residues" evidence="6">
    <location>
        <begin position="710"/>
        <end position="720"/>
    </location>
</feature>
<dbReference type="AlphaFoldDB" id="A0A822YLB1"/>
<dbReference type="Proteomes" id="UP000607653">
    <property type="component" value="Unassembled WGS sequence"/>
</dbReference>
<evidence type="ECO:0000313" key="8">
    <source>
        <dbReference type="EMBL" id="DAD31775.1"/>
    </source>
</evidence>
<feature type="domain" description="K Homology" evidence="7">
    <location>
        <begin position="395"/>
        <end position="470"/>
    </location>
</feature>
<dbReference type="Gene3D" id="3.30.310.210">
    <property type="match status" value="1"/>
</dbReference>
<keyword evidence="3" id="KW-0677">Repeat</keyword>
<dbReference type="SMART" id="SM00322">
    <property type="entry name" value="KH"/>
    <property type="match status" value="5"/>
</dbReference>
<dbReference type="GO" id="GO:0003723">
    <property type="term" value="F:RNA binding"/>
    <property type="evidence" value="ECO:0007669"/>
    <property type="project" value="UniProtKB-UniRule"/>
</dbReference>
<dbReference type="EMBL" id="DUZY01000003">
    <property type="protein sequence ID" value="DAD31775.1"/>
    <property type="molecule type" value="Genomic_DNA"/>
</dbReference>
<dbReference type="SUPFAM" id="SSF54791">
    <property type="entry name" value="Eukaryotic type KH-domain (KH-domain type I)"/>
    <property type="match status" value="5"/>
</dbReference>
<accession>A0A822YLB1</accession>
<evidence type="ECO:0000256" key="5">
    <source>
        <dbReference type="PROSITE-ProRule" id="PRU00117"/>
    </source>
</evidence>
<dbReference type="CDD" id="cd22459">
    <property type="entry name" value="KH-I_PEPPER_rpt1_like"/>
    <property type="match status" value="1"/>
</dbReference>
<evidence type="ECO:0000313" key="9">
    <source>
        <dbReference type="Proteomes" id="UP000607653"/>
    </source>
</evidence>
<gene>
    <name evidence="8" type="ORF">HUJ06_010626</name>
</gene>
<dbReference type="InterPro" id="IPR036612">
    <property type="entry name" value="KH_dom_type_1_sf"/>
</dbReference>
<dbReference type="SUPFAM" id="SSF52058">
    <property type="entry name" value="L domain-like"/>
    <property type="match status" value="1"/>
</dbReference>
<name>A0A822YLB1_NELNU</name>
<keyword evidence="1" id="KW-0433">Leucine-rich repeat</keyword>
<feature type="region of interest" description="Disordered" evidence="6">
    <location>
        <begin position="476"/>
        <end position="500"/>
    </location>
</feature>
<keyword evidence="9" id="KW-1185">Reference proteome</keyword>
<feature type="compositionally biased region" description="Basic residues" evidence="6">
    <location>
        <begin position="238"/>
        <end position="257"/>
    </location>
</feature>
<feature type="domain" description="K Homology" evidence="7">
    <location>
        <begin position="277"/>
        <end position="381"/>
    </location>
</feature>
<organism evidence="8 9">
    <name type="scientific">Nelumbo nucifera</name>
    <name type="common">Sacred lotus</name>
    <dbReference type="NCBI Taxonomy" id="4432"/>
    <lineage>
        <taxon>Eukaryota</taxon>
        <taxon>Viridiplantae</taxon>
        <taxon>Streptophyta</taxon>
        <taxon>Embryophyta</taxon>
        <taxon>Tracheophyta</taxon>
        <taxon>Spermatophyta</taxon>
        <taxon>Magnoliopsida</taxon>
        <taxon>Proteales</taxon>
        <taxon>Nelumbonaceae</taxon>
        <taxon>Nelumbo</taxon>
    </lineage>
</organism>
<evidence type="ECO:0000256" key="1">
    <source>
        <dbReference type="ARBA" id="ARBA00022614"/>
    </source>
</evidence>
<feature type="region of interest" description="Disordered" evidence="6">
    <location>
        <begin position="236"/>
        <end position="257"/>
    </location>
</feature>
<evidence type="ECO:0000256" key="3">
    <source>
        <dbReference type="ARBA" id="ARBA00022737"/>
    </source>
</evidence>
<dbReference type="InterPro" id="IPR004087">
    <property type="entry name" value="KH_dom"/>
</dbReference>
<keyword evidence="4" id="KW-0325">Glycoprotein</keyword>
<evidence type="ECO:0000256" key="4">
    <source>
        <dbReference type="ARBA" id="ARBA00023180"/>
    </source>
</evidence>
<dbReference type="PANTHER" id="PTHR10288">
    <property type="entry name" value="KH DOMAIN CONTAINING RNA BINDING PROTEIN"/>
    <property type="match status" value="1"/>
</dbReference>
<feature type="domain" description="K Homology" evidence="7">
    <location>
        <begin position="623"/>
        <end position="698"/>
    </location>
</feature>
<dbReference type="Gene3D" id="3.80.10.10">
    <property type="entry name" value="Ribonuclease Inhibitor"/>
    <property type="match status" value="1"/>
</dbReference>
<dbReference type="InterPro" id="IPR032675">
    <property type="entry name" value="LRR_dom_sf"/>
</dbReference>
<evidence type="ECO:0000256" key="2">
    <source>
        <dbReference type="ARBA" id="ARBA00022729"/>
    </source>
</evidence>
<dbReference type="Pfam" id="PF00013">
    <property type="entry name" value="KH_1"/>
    <property type="match status" value="5"/>
</dbReference>
<feature type="region of interest" description="Disordered" evidence="6">
    <location>
        <begin position="704"/>
        <end position="752"/>
    </location>
</feature>
<dbReference type="CDD" id="cd22460">
    <property type="entry name" value="KH-I_PEPPER_rpt2_like"/>
    <property type="match status" value="2"/>
</dbReference>
<dbReference type="PROSITE" id="PS50084">
    <property type="entry name" value="KH_TYPE_1"/>
    <property type="match status" value="5"/>
</dbReference>
<reference evidence="8 9" key="1">
    <citation type="journal article" date="2020" name="Mol. Biol. Evol.">
        <title>Distinct Expression and Methylation Patterns for Genes with Different Fates following a Single Whole-Genome Duplication in Flowering Plants.</title>
        <authorList>
            <person name="Shi T."/>
            <person name="Rahmani R.S."/>
            <person name="Gugger P.F."/>
            <person name="Wang M."/>
            <person name="Li H."/>
            <person name="Zhang Y."/>
            <person name="Li Z."/>
            <person name="Wang Q."/>
            <person name="Van de Peer Y."/>
            <person name="Marchal K."/>
            <person name="Chen J."/>
        </authorList>
    </citation>
    <scope>NUCLEOTIDE SEQUENCE [LARGE SCALE GENOMIC DNA]</scope>
    <source>
        <tissue evidence="8">Leaf</tissue>
    </source>
</reference>
<dbReference type="Pfam" id="PF00560">
    <property type="entry name" value="LRR_1"/>
    <property type="match status" value="2"/>
</dbReference>
<dbReference type="FunFam" id="3.80.10.10:FF:000041">
    <property type="entry name" value="LRR receptor-like serine/threonine-protein kinase ERECTA"/>
    <property type="match status" value="1"/>
</dbReference>
<protein>
    <recommendedName>
        <fullName evidence="7">K Homology domain-containing protein</fullName>
    </recommendedName>
</protein>
<dbReference type="Gene3D" id="3.30.1370.10">
    <property type="entry name" value="K Homology domain, type 1"/>
    <property type="match status" value="3"/>
</dbReference>
<feature type="domain" description="K Homology" evidence="7">
    <location>
        <begin position="541"/>
        <end position="617"/>
    </location>
</feature>
<sequence>MLSGPLPYALGKCVMVDFSKNGLSSDISIMQSWGDTLEIIDLSLNALSGTFPNLTYQFQRLSSIKIMNNSLRGSLPSELGNLGKLRLLNLARNSLSGEIPSAMSKLNGLEYLDLSNNNFNGKIPDGLPSSLKDFNVFYNDLSGQVPKNLVHFPNTSFHHGNTLLIFANTMPSQSNSLMSFNGKGQHHSSKSNIKIAFIIASVERDCVLVFSLHAYRQVIFSIIPGFSFSNMDKSKAGSFKKRPHAQFKKKKGYKKSQRQNFNQSFNYDQNAGNPGSADTVYRILCPSRKIGSVIGTGGSIINALRDETRAKIRVAESVPGTDERVIMIFSSATRKPRRYNTSEDTEDDGVLTEKEHELMQPHCPAQDALLKVHERIAEEDELFGGATFEDNNENDVVTARLLVPNNQVGCLLGKGGTIIQKLRTDTNANIRILPAEHLPACAMNTDELVQISGTSAVAKRALYEVSTLLYQNPRKDIPTSYPKSGGGSGFYPPGGPMLPQGNSMWSHHGAHGTPPMPWGGGYGNQSGFMQGSFGNAGETSDEFSLKILCLSSKIGGVIGKGGSNVKQLQKETGANIQVDDTFPDVDERAIVVSSFEGLWNPRSPTIEAILQLQGKTSEMSENGIITTRLLVPSSKVGCLLGQGGNVITEMRRRTQADIRIISKDGRPKCASADEELVQISGNYSVARDALSEIASRLRVRTLRGSNAAVEPPPPPPPPSMGPFQGFGPSGNFPVRGPPGPPPSSIIGAGSSGGYDHMKGAGGEYEAPNYQAQPAPTGYPNVDNPMEVKIPNNAVGSVLGAGGSNISNIHEISGARVKLQDPLAGGSECVVEIHGSSEKMNAAQNFLQAFISSAVCYQANCGQINTHSDGKYCRNWHAVKIITVQ</sequence>
<proteinExistence type="predicted"/>
<feature type="domain" description="K Homology" evidence="7">
    <location>
        <begin position="781"/>
        <end position="851"/>
    </location>
</feature>
<comment type="caution">
    <text evidence="8">The sequence shown here is derived from an EMBL/GenBank/DDBJ whole genome shotgun (WGS) entry which is preliminary data.</text>
</comment>
<keyword evidence="2" id="KW-0732">Signal</keyword>
<evidence type="ECO:0000256" key="6">
    <source>
        <dbReference type="SAM" id="MobiDB-lite"/>
    </source>
</evidence>
<keyword evidence="5" id="KW-0694">RNA-binding</keyword>
<dbReference type="InterPro" id="IPR001611">
    <property type="entry name" value="Leu-rich_rpt"/>
</dbReference>
<feature type="compositionally biased region" description="Low complexity" evidence="6">
    <location>
        <begin position="721"/>
        <end position="730"/>
    </location>
</feature>
<dbReference type="InterPro" id="IPR004088">
    <property type="entry name" value="KH_dom_type_1"/>
</dbReference>
<evidence type="ECO:0000259" key="7">
    <source>
        <dbReference type="SMART" id="SM00322"/>
    </source>
</evidence>